<evidence type="ECO:0000313" key="2">
    <source>
        <dbReference type="Proteomes" id="UP000193498"/>
    </source>
</evidence>
<accession>A0A1Y1Y569</accession>
<comment type="caution">
    <text evidence="1">The sequence shown here is derived from an EMBL/GenBank/DDBJ whole genome shotgun (WGS) entry which is preliminary data.</text>
</comment>
<proteinExistence type="predicted"/>
<evidence type="ECO:0000313" key="1">
    <source>
        <dbReference type="EMBL" id="ORX93035.1"/>
    </source>
</evidence>
<organism evidence="1 2">
    <name type="scientific">Basidiobolus meristosporus CBS 931.73</name>
    <dbReference type="NCBI Taxonomy" id="1314790"/>
    <lineage>
        <taxon>Eukaryota</taxon>
        <taxon>Fungi</taxon>
        <taxon>Fungi incertae sedis</taxon>
        <taxon>Zoopagomycota</taxon>
        <taxon>Entomophthoromycotina</taxon>
        <taxon>Basidiobolomycetes</taxon>
        <taxon>Basidiobolales</taxon>
        <taxon>Basidiobolaceae</taxon>
        <taxon>Basidiobolus</taxon>
    </lineage>
</organism>
<dbReference type="AlphaFoldDB" id="A0A1Y1Y569"/>
<gene>
    <name evidence="1" type="ORF">K493DRAFT_316211</name>
</gene>
<keyword evidence="2" id="KW-1185">Reference proteome</keyword>
<sequence>MTAYLHVNAIKATLECPICERDLPLEELRCDIMLENILAEISDPVIMDLELTPHANYVRGRRADGCWLEFHMKS</sequence>
<dbReference type="Proteomes" id="UP000193498">
    <property type="component" value="Unassembled WGS sequence"/>
</dbReference>
<dbReference type="InterPro" id="IPR013083">
    <property type="entry name" value="Znf_RING/FYVE/PHD"/>
</dbReference>
<dbReference type="EMBL" id="MCFE01000249">
    <property type="protein sequence ID" value="ORX93035.1"/>
    <property type="molecule type" value="Genomic_DNA"/>
</dbReference>
<dbReference type="InParanoid" id="A0A1Y1Y569"/>
<protein>
    <submittedName>
        <fullName evidence="1">Uncharacterized protein</fullName>
    </submittedName>
</protein>
<reference evidence="1 2" key="1">
    <citation type="submission" date="2016-07" db="EMBL/GenBank/DDBJ databases">
        <title>Pervasive Adenine N6-methylation of Active Genes in Fungi.</title>
        <authorList>
            <consortium name="DOE Joint Genome Institute"/>
            <person name="Mondo S.J."/>
            <person name="Dannebaum R.O."/>
            <person name="Kuo R.C."/>
            <person name="Labutti K."/>
            <person name="Haridas S."/>
            <person name="Kuo A."/>
            <person name="Salamov A."/>
            <person name="Ahrendt S.R."/>
            <person name="Lipzen A."/>
            <person name="Sullivan W."/>
            <person name="Andreopoulos W.B."/>
            <person name="Clum A."/>
            <person name="Lindquist E."/>
            <person name="Daum C."/>
            <person name="Ramamoorthy G.K."/>
            <person name="Gryganskyi A."/>
            <person name="Culley D."/>
            <person name="Magnuson J.K."/>
            <person name="James T.Y."/>
            <person name="O'Malley M.A."/>
            <person name="Stajich J.E."/>
            <person name="Spatafora J.W."/>
            <person name="Visel A."/>
            <person name="Grigoriev I.V."/>
        </authorList>
    </citation>
    <scope>NUCLEOTIDE SEQUENCE [LARGE SCALE GENOMIC DNA]</scope>
    <source>
        <strain evidence="1 2">CBS 931.73</strain>
    </source>
</reference>
<dbReference type="Gene3D" id="3.30.40.10">
    <property type="entry name" value="Zinc/RING finger domain, C3HC4 (zinc finger)"/>
    <property type="match status" value="1"/>
</dbReference>
<name>A0A1Y1Y569_9FUNG</name>